<dbReference type="RefSeq" id="WP_131582142.1">
    <property type="nucleotide sequence ID" value="NZ_SJZJ01000006.1"/>
</dbReference>
<feature type="transmembrane region" description="Helical" evidence="1">
    <location>
        <begin position="168"/>
        <end position="190"/>
    </location>
</feature>
<evidence type="ECO:0000256" key="1">
    <source>
        <dbReference type="SAM" id="Phobius"/>
    </source>
</evidence>
<evidence type="ECO:0008006" key="4">
    <source>
        <dbReference type="Google" id="ProtNLM"/>
    </source>
</evidence>
<feature type="transmembrane region" description="Helical" evidence="1">
    <location>
        <begin position="378"/>
        <end position="398"/>
    </location>
</feature>
<feature type="transmembrane region" description="Helical" evidence="1">
    <location>
        <begin position="230"/>
        <end position="250"/>
    </location>
</feature>
<sequence length="468" mass="48357">MSTTPTPRGLAAIRPRSLPDVLVLAAVIVGVPVLVVGMAAGGPTIQLLIIAALAVLVAAWVTTVHPRVTLGAFALVLGLVPYAKLPGTGAPLILVLGLGCWVALAFLPGVRFRVGAPELFLGVFALVAAVSFLVTSPSTDSVLEYVSWLVATSVVVPMRFLTRDARRVVIGALVTGAALAAIAGVLLLRYDPLGYFLARLTVIGYHAGGGNAQFVPGVESNTLRLTGTYVEPNIAGLILAAGVLVAVAAYRGWLRVVLVAVIGAGLALTLSRSALGTVVVALGLVVLLGRGRQRAWLAGVGVAGALAVLATPVLRTRIFSSFGEHDTGSLARALAFTDYASSVQGHWLWGLGWDRPEYRSQSIGQTVNFVANAPLLTVYRGGVILGAVAVLILLVLVVRAGLQARRGFENAVLACGVAGFALVALQLDFPVVIQHPATAIFSVLVGLSLGRPTSDDSSTDDSATEERA</sequence>
<feature type="transmembrane region" description="Helical" evidence="1">
    <location>
        <begin position="119"/>
        <end position="136"/>
    </location>
</feature>
<keyword evidence="1" id="KW-1133">Transmembrane helix</keyword>
<evidence type="ECO:0000313" key="2">
    <source>
        <dbReference type="EMBL" id="TCJ30018.1"/>
    </source>
</evidence>
<keyword evidence="3" id="KW-1185">Reference proteome</keyword>
<name>A0A4R1CJ52_9ACTN</name>
<dbReference type="InterPro" id="IPR051533">
    <property type="entry name" value="WaaL-like"/>
</dbReference>
<feature type="transmembrane region" description="Helical" evidence="1">
    <location>
        <begin position="68"/>
        <end position="83"/>
    </location>
</feature>
<feature type="transmembrane region" description="Helical" evidence="1">
    <location>
        <begin position="410"/>
        <end position="427"/>
    </location>
</feature>
<dbReference type="Proteomes" id="UP000295453">
    <property type="component" value="Unassembled WGS sequence"/>
</dbReference>
<gene>
    <name evidence="2" type="ORF">EPD65_05375</name>
</gene>
<feature type="transmembrane region" description="Helical" evidence="1">
    <location>
        <begin position="45"/>
        <end position="61"/>
    </location>
</feature>
<feature type="transmembrane region" description="Helical" evidence="1">
    <location>
        <begin position="21"/>
        <end position="39"/>
    </location>
</feature>
<feature type="transmembrane region" description="Helical" evidence="1">
    <location>
        <begin position="295"/>
        <end position="314"/>
    </location>
</feature>
<dbReference type="OrthoDB" id="4377026at2"/>
<feature type="transmembrane region" description="Helical" evidence="1">
    <location>
        <begin position="142"/>
        <end position="161"/>
    </location>
</feature>
<keyword evidence="1" id="KW-0812">Transmembrane</keyword>
<reference evidence="2 3" key="1">
    <citation type="submission" date="2019-03" db="EMBL/GenBank/DDBJ databases">
        <authorList>
            <person name="Kim M.K.M."/>
        </authorList>
    </citation>
    <scope>NUCLEOTIDE SEQUENCE [LARGE SCALE GENOMIC DNA]</scope>
    <source>
        <strain evidence="2 3">18JY15-6</strain>
    </source>
</reference>
<protein>
    <recommendedName>
        <fullName evidence="4">O-antigen ligase domain-containing protein</fullName>
    </recommendedName>
</protein>
<evidence type="ECO:0000313" key="3">
    <source>
        <dbReference type="Proteomes" id="UP000295453"/>
    </source>
</evidence>
<keyword evidence="1" id="KW-0472">Membrane</keyword>
<feature type="transmembrane region" description="Helical" evidence="1">
    <location>
        <begin position="89"/>
        <end position="107"/>
    </location>
</feature>
<proteinExistence type="predicted"/>
<feature type="transmembrane region" description="Helical" evidence="1">
    <location>
        <begin position="196"/>
        <end position="218"/>
    </location>
</feature>
<comment type="caution">
    <text evidence="2">The sequence shown here is derived from an EMBL/GenBank/DDBJ whole genome shotgun (WGS) entry which is preliminary data.</text>
</comment>
<organism evidence="2 3">
    <name type="scientific">Nocardioides jejuensis</name>
    <dbReference type="NCBI Taxonomy" id="2502782"/>
    <lineage>
        <taxon>Bacteria</taxon>
        <taxon>Bacillati</taxon>
        <taxon>Actinomycetota</taxon>
        <taxon>Actinomycetes</taxon>
        <taxon>Propionibacteriales</taxon>
        <taxon>Nocardioidaceae</taxon>
        <taxon>Nocardioides</taxon>
    </lineage>
</organism>
<accession>A0A4R1CJ52</accession>
<dbReference type="EMBL" id="SJZJ01000006">
    <property type="protein sequence ID" value="TCJ30018.1"/>
    <property type="molecule type" value="Genomic_DNA"/>
</dbReference>
<dbReference type="PANTHER" id="PTHR37422">
    <property type="entry name" value="TEICHURONIC ACID BIOSYNTHESIS PROTEIN TUAE"/>
    <property type="match status" value="1"/>
</dbReference>
<dbReference type="AlphaFoldDB" id="A0A4R1CJ52"/>
<dbReference type="PANTHER" id="PTHR37422:SF23">
    <property type="entry name" value="TEICHURONIC ACID BIOSYNTHESIS PROTEIN TUAE"/>
    <property type="match status" value="1"/>
</dbReference>
<feature type="transmembrane region" description="Helical" evidence="1">
    <location>
        <begin position="256"/>
        <end position="288"/>
    </location>
</feature>